<dbReference type="EC" id="2.7.2.11" evidence="8"/>
<evidence type="ECO:0000256" key="4">
    <source>
        <dbReference type="ARBA" id="ARBA00022679"/>
    </source>
</evidence>
<evidence type="ECO:0000259" key="9">
    <source>
        <dbReference type="SMART" id="SM00359"/>
    </source>
</evidence>
<keyword evidence="1 8" id="KW-0963">Cytoplasm</keyword>
<feature type="binding site" evidence="8">
    <location>
        <begin position="236"/>
        <end position="242"/>
    </location>
    <ligand>
        <name>ATP</name>
        <dbReference type="ChEBI" id="CHEBI:30616"/>
    </ligand>
</feature>
<name>A0A520XEH2_9DELT</name>
<comment type="caution">
    <text evidence="8">Lacks conserved residue(s) required for the propagation of feature annotation.</text>
</comment>
<evidence type="ECO:0000256" key="2">
    <source>
        <dbReference type="ARBA" id="ARBA00022605"/>
    </source>
</evidence>
<keyword evidence="6 8" id="KW-0418">Kinase</keyword>
<feature type="binding site" evidence="8">
    <location>
        <position position="33"/>
    </location>
    <ligand>
        <name>ATP</name>
        <dbReference type="ChEBI" id="CHEBI:30616"/>
    </ligand>
</feature>
<dbReference type="Pfam" id="PF00696">
    <property type="entry name" value="AA_kinase"/>
    <property type="match status" value="1"/>
</dbReference>
<dbReference type="PIRSF" id="PIRSF000729">
    <property type="entry name" value="GK"/>
    <property type="match status" value="1"/>
</dbReference>
<evidence type="ECO:0000256" key="3">
    <source>
        <dbReference type="ARBA" id="ARBA00022650"/>
    </source>
</evidence>
<comment type="catalytic activity">
    <reaction evidence="8">
        <text>L-glutamate + ATP = L-glutamyl 5-phosphate + ADP</text>
        <dbReference type="Rhea" id="RHEA:14877"/>
        <dbReference type="ChEBI" id="CHEBI:29985"/>
        <dbReference type="ChEBI" id="CHEBI:30616"/>
        <dbReference type="ChEBI" id="CHEBI:58274"/>
        <dbReference type="ChEBI" id="CHEBI:456216"/>
        <dbReference type="EC" id="2.7.2.11"/>
    </reaction>
</comment>
<evidence type="ECO:0000313" key="10">
    <source>
        <dbReference type="EMBL" id="RZV39562.1"/>
    </source>
</evidence>
<dbReference type="GO" id="GO:0005829">
    <property type="term" value="C:cytosol"/>
    <property type="evidence" value="ECO:0007669"/>
    <property type="project" value="TreeGrafter"/>
</dbReference>
<dbReference type="InterPro" id="IPR011529">
    <property type="entry name" value="Glu_5kinase"/>
</dbReference>
<dbReference type="SMART" id="SM00359">
    <property type="entry name" value="PUA"/>
    <property type="match status" value="1"/>
</dbReference>
<keyword evidence="5 8" id="KW-0547">Nucleotide-binding</keyword>
<proteinExistence type="inferred from homology"/>
<dbReference type="CDD" id="cd04242">
    <property type="entry name" value="AAK_G5K_ProB"/>
    <property type="match status" value="1"/>
</dbReference>
<sequence length="396" mass="43206">MKKNNEPTETKGIKGIQDNFKKYLDSKRRIVIKIGTQVLLDEEGKLSPHSFKRICAFVHSLILQKKEVILVSSGAIAAGKDLLDIKPVTGSFSIPQKQAFAACGQPVLMKNYDSFFKKYGLKTAQILLTKEDVSVRKRFTNARNTINELLGNGVIPIINENDTVSYEEIKFSDNDYLSSLVLNLVCADLFIVLSNVKGVFDKNPAVYSDAKPVKVISDIENYIKNFKDGSKSAHGTGGMKSKLYASFIAASTGIDTVIASGKDKKSLDSLAKGRLCGTLVVSSRGNKINKKKHWLLFGMEKAGEIIVDKGAVEAIAHQNKSLLAGGIIKIKGDFKKGDGVYVLDEKGTVLSKGISNLDSDDIKKIKGLSSEEIEAKFGKDNISSLVVHKDKMVANI</sequence>
<gene>
    <name evidence="8 10" type="primary">proB</name>
    <name evidence="10" type="ORF">EVJ48_04265</name>
</gene>
<dbReference type="InterPro" id="IPR036974">
    <property type="entry name" value="PUA_sf"/>
</dbReference>
<dbReference type="FunFam" id="3.40.1160.10:FF:000018">
    <property type="entry name" value="Glutamate 5-kinase"/>
    <property type="match status" value="1"/>
</dbReference>
<evidence type="ECO:0000256" key="6">
    <source>
        <dbReference type="ARBA" id="ARBA00022777"/>
    </source>
</evidence>
<evidence type="ECO:0000256" key="5">
    <source>
        <dbReference type="ARBA" id="ARBA00022741"/>
    </source>
</evidence>
<dbReference type="Pfam" id="PF01472">
    <property type="entry name" value="PUA"/>
    <property type="match status" value="1"/>
</dbReference>
<dbReference type="GO" id="GO:0055129">
    <property type="term" value="P:L-proline biosynthetic process"/>
    <property type="evidence" value="ECO:0007669"/>
    <property type="project" value="UniProtKB-UniRule"/>
</dbReference>
<dbReference type="CDD" id="cd21157">
    <property type="entry name" value="PUA_G5K"/>
    <property type="match status" value="1"/>
</dbReference>
<feature type="domain" description="PUA" evidence="9">
    <location>
        <begin position="303"/>
        <end position="386"/>
    </location>
</feature>
<dbReference type="SUPFAM" id="SSF53633">
    <property type="entry name" value="Carbamate kinase-like"/>
    <property type="match status" value="1"/>
</dbReference>
<dbReference type="InterPro" id="IPR005715">
    <property type="entry name" value="Glu_5kinase/COase_Synthase"/>
</dbReference>
<dbReference type="GO" id="GO:0005524">
    <property type="term" value="F:ATP binding"/>
    <property type="evidence" value="ECO:0007669"/>
    <property type="project" value="UniProtKB-KW"/>
</dbReference>
<dbReference type="PANTHER" id="PTHR43654">
    <property type="entry name" value="GLUTAMATE 5-KINASE"/>
    <property type="match status" value="1"/>
</dbReference>
<comment type="subcellular location">
    <subcellularLocation>
        <location evidence="8">Cytoplasm</location>
    </subcellularLocation>
</comment>
<evidence type="ECO:0000313" key="11">
    <source>
        <dbReference type="Proteomes" id="UP000322454"/>
    </source>
</evidence>
<dbReference type="PRINTS" id="PR00474">
    <property type="entry name" value="GLU5KINASE"/>
</dbReference>
<dbReference type="NCBIfam" id="TIGR01027">
    <property type="entry name" value="proB"/>
    <property type="match status" value="1"/>
</dbReference>
<comment type="function">
    <text evidence="8">Catalyzes the transfer of a phosphate group to glutamate to form L-glutamate 5-phosphate.</text>
</comment>
<keyword evidence="3 8" id="KW-0641">Proline biosynthesis</keyword>
<dbReference type="PROSITE" id="PS00902">
    <property type="entry name" value="GLUTAMATE_5_KINASE"/>
    <property type="match status" value="1"/>
</dbReference>
<dbReference type="InterPro" id="IPR001048">
    <property type="entry name" value="Asp/Glu/Uridylate_kinase"/>
</dbReference>
<evidence type="ECO:0000256" key="7">
    <source>
        <dbReference type="ARBA" id="ARBA00022840"/>
    </source>
</evidence>
<dbReference type="Gene3D" id="3.40.1160.10">
    <property type="entry name" value="Acetylglutamate kinase-like"/>
    <property type="match status" value="1"/>
</dbReference>
<comment type="similarity">
    <text evidence="8">Belongs to the glutamate 5-kinase family.</text>
</comment>
<keyword evidence="7 8" id="KW-0067">ATP-binding</keyword>
<keyword evidence="4 8" id="KW-0808">Transferase</keyword>
<comment type="pathway">
    <text evidence="8">Amino-acid biosynthesis; L-proline biosynthesis; L-glutamate 5-semialdehyde from L-glutamate: step 1/2.</text>
</comment>
<dbReference type="HAMAP" id="MF_00456">
    <property type="entry name" value="ProB"/>
    <property type="match status" value="1"/>
</dbReference>
<reference evidence="10 11" key="1">
    <citation type="submission" date="2019-01" db="EMBL/GenBank/DDBJ databases">
        <title>Insights into ecological role of a new deltaproteobacterial order Candidatus Sinidesulfobacterales (Sva0485) by metagenomics and metatranscriptomics.</title>
        <authorList>
            <person name="Tan S."/>
            <person name="Liu J."/>
            <person name="Fang Y."/>
            <person name="Hedlund B."/>
            <person name="Lian Z.-H."/>
            <person name="Huang L.-Y."/>
            <person name="Li J.-T."/>
            <person name="Huang L.-N."/>
            <person name="Li W.-J."/>
            <person name="Jiang H.-C."/>
            <person name="Dong H.-L."/>
            <person name="Shu W.-S."/>
        </authorList>
    </citation>
    <scope>NUCLEOTIDE SEQUENCE [LARGE SCALE GENOMIC DNA]</scope>
    <source>
        <strain evidence="10">AP4</strain>
    </source>
</reference>
<dbReference type="InterPro" id="IPR041739">
    <property type="entry name" value="G5K_ProB"/>
</dbReference>
<accession>A0A520XEH2</accession>
<dbReference type="GO" id="GO:0004349">
    <property type="term" value="F:glutamate 5-kinase activity"/>
    <property type="evidence" value="ECO:0007669"/>
    <property type="project" value="UniProtKB-UniRule"/>
</dbReference>
<dbReference type="InterPro" id="IPR019797">
    <property type="entry name" value="Glutamate_5-kinase_CS"/>
</dbReference>
<feature type="binding site" evidence="8">
    <location>
        <position position="73"/>
    </location>
    <ligand>
        <name>substrate</name>
    </ligand>
</feature>
<feature type="binding site" evidence="8">
    <location>
        <position position="162"/>
    </location>
    <ligand>
        <name>substrate</name>
    </ligand>
</feature>
<evidence type="ECO:0000256" key="8">
    <source>
        <dbReference type="HAMAP-Rule" id="MF_00456"/>
    </source>
</evidence>
<dbReference type="PANTHER" id="PTHR43654:SF1">
    <property type="entry name" value="ISOPENTENYL PHOSPHATE KINASE"/>
    <property type="match status" value="1"/>
</dbReference>
<organism evidence="10 11">
    <name type="scientific">Candidatus Acidulodesulfobacterium acidiphilum</name>
    <dbReference type="NCBI Taxonomy" id="2597224"/>
    <lineage>
        <taxon>Bacteria</taxon>
        <taxon>Deltaproteobacteria</taxon>
        <taxon>Candidatus Acidulodesulfobacterales</taxon>
        <taxon>Candidatus Acidulodesulfobacterium</taxon>
    </lineage>
</organism>
<dbReference type="InterPro" id="IPR001057">
    <property type="entry name" value="Glu/AcGlu_kinase"/>
</dbReference>
<dbReference type="UniPathway" id="UPA00098">
    <property type="reaction ID" value="UER00359"/>
</dbReference>
<dbReference type="Gene3D" id="2.30.130.10">
    <property type="entry name" value="PUA domain"/>
    <property type="match status" value="1"/>
</dbReference>
<dbReference type="EMBL" id="SHMQ01000009">
    <property type="protein sequence ID" value="RZV39562.1"/>
    <property type="molecule type" value="Genomic_DNA"/>
</dbReference>
<dbReference type="InterPro" id="IPR002478">
    <property type="entry name" value="PUA"/>
</dbReference>
<dbReference type="SUPFAM" id="SSF88697">
    <property type="entry name" value="PUA domain-like"/>
    <property type="match status" value="1"/>
</dbReference>
<feature type="binding site" evidence="8">
    <location>
        <position position="174"/>
    </location>
    <ligand>
        <name>substrate</name>
    </ligand>
</feature>
<protein>
    <recommendedName>
        <fullName evidence="8">Glutamate 5-kinase</fullName>
        <ecNumber evidence="8">2.7.2.11</ecNumber>
    </recommendedName>
    <alternativeName>
        <fullName evidence="8">Gamma-glutamyl kinase</fullName>
        <shortName evidence="8">GK</shortName>
    </alternativeName>
</protein>
<dbReference type="InterPro" id="IPR015947">
    <property type="entry name" value="PUA-like_sf"/>
</dbReference>
<dbReference type="InterPro" id="IPR036393">
    <property type="entry name" value="AceGlu_kinase-like_sf"/>
</dbReference>
<dbReference type="PROSITE" id="PS50890">
    <property type="entry name" value="PUA"/>
    <property type="match status" value="1"/>
</dbReference>
<comment type="caution">
    <text evidence="10">The sequence shown here is derived from an EMBL/GenBank/DDBJ whole genome shotgun (WGS) entry which is preliminary data.</text>
</comment>
<dbReference type="AlphaFoldDB" id="A0A520XEH2"/>
<keyword evidence="2 8" id="KW-0028">Amino-acid biosynthesis</keyword>
<dbReference type="GO" id="GO:0003723">
    <property type="term" value="F:RNA binding"/>
    <property type="evidence" value="ECO:0007669"/>
    <property type="project" value="InterPro"/>
</dbReference>
<dbReference type="Proteomes" id="UP000322454">
    <property type="component" value="Unassembled WGS sequence"/>
</dbReference>
<evidence type="ECO:0000256" key="1">
    <source>
        <dbReference type="ARBA" id="ARBA00022490"/>
    </source>
</evidence>